<gene>
    <name evidence="5" type="ORF">IAB44_01405</name>
</gene>
<reference evidence="5" key="1">
    <citation type="submission" date="2020-10" db="EMBL/GenBank/DDBJ databases">
        <authorList>
            <person name="Gilroy R."/>
        </authorList>
    </citation>
    <scope>NUCLEOTIDE SEQUENCE</scope>
    <source>
        <strain evidence="5">CHK190-19873</strain>
    </source>
</reference>
<keyword evidence="2" id="KW-0119">Carbohydrate metabolism</keyword>
<evidence type="ECO:0000259" key="4">
    <source>
        <dbReference type="Pfam" id="PF00331"/>
    </source>
</evidence>
<accession>A0A9D1JJB8</accession>
<evidence type="ECO:0000313" key="5">
    <source>
        <dbReference type="EMBL" id="HIS30199.1"/>
    </source>
</evidence>
<dbReference type="EMBL" id="DVIQ01000007">
    <property type="protein sequence ID" value="HIS30199.1"/>
    <property type="molecule type" value="Genomic_DNA"/>
</dbReference>
<dbReference type="PANTHER" id="PTHR31490">
    <property type="entry name" value="GLYCOSYL HYDROLASE"/>
    <property type="match status" value="1"/>
</dbReference>
<comment type="caution">
    <text evidence="5">The sequence shown here is derived from an EMBL/GenBank/DDBJ whole genome shotgun (WGS) entry which is preliminary data.</text>
</comment>
<proteinExistence type="predicted"/>
<dbReference type="InterPro" id="IPR044846">
    <property type="entry name" value="GH10"/>
</dbReference>
<feature type="domain" description="GH10" evidence="4">
    <location>
        <begin position="209"/>
        <end position="524"/>
    </location>
</feature>
<keyword evidence="1" id="KW-0378">Hydrolase</keyword>
<evidence type="ECO:0000256" key="3">
    <source>
        <dbReference type="ARBA" id="ARBA00023326"/>
    </source>
</evidence>
<dbReference type="Gene3D" id="3.20.20.80">
    <property type="entry name" value="Glycosidases"/>
    <property type="match status" value="1"/>
</dbReference>
<dbReference type="Proteomes" id="UP000823935">
    <property type="component" value="Unassembled WGS sequence"/>
</dbReference>
<dbReference type="GO" id="GO:0000272">
    <property type="term" value="P:polysaccharide catabolic process"/>
    <property type="evidence" value="ECO:0007669"/>
    <property type="project" value="UniProtKB-KW"/>
</dbReference>
<dbReference type="PANTHER" id="PTHR31490:SF3">
    <property type="entry name" value="GLYCOSYL HYDROLASE FAMILY 10 PROTEIN"/>
    <property type="match status" value="1"/>
</dbReference>
<dbReference type="InterPro" id="IPR017853">
    <property type="entry name" value="GH"/>
</dbReference>
<name>A0A9D1JJB8_9FIRM</name>
<dbReference type="InterPro" id="IPR001000">
    <property type="entry name" value="GH10_dom"/>
</dbReference>
<reference evidence="5" key="2">
    <citation type="journal article" date="2021" name="PeerJ">
        <title>Extensive microbial diversity within the chicken gut microbiome revealed by metagenomics and culture.</title>
        <authorList>
            <person name="Gilroy R."/>
            <person name="Ravi A."/>
            <person name="Getino M."/>
            <person name="Pursley I."/>
            <person name="Horton D.L."/>
            <person name="Alikhan N.F."/>
            <person name="Baker D."/>
            <person name="Gharbi K."/>
            <person name="Hall N."/>
            <person name="Watson M."/>
            <person name="Adriaenssens E.M."/>
            <person name="Foster-Nyarko E."/>
            <person name="Jarju S."/>
            <person name="Secka A."/>
            <person name="Antonio M."/>
            <person name="Oren A."/>
            <person name="Chaudhuri R.R."/>
            <person name="La Ragione R."/>
            <person name="Hildebrand F."/>
            <person name="Pallen M.J."/>
        </authorList>
    </citation>
    <scope>NUCLEOTIDE SEQUENCE</scope>
    <source>
        <strain evidence="5">CHK190-19873</strain>
    </source>
</reference>
<dbReference type="GO" id="GO:0004553">
    <property type="term" value="F:hydrolase activity, hydrolyzing O-glycosyl compounds"/>
    <property type="evidence" value="ECO:0007669"/>
    <property type="project" value="InterPro"/>
</dbReference>
<keyword evidence="3" id="KW-0624">Polysaccharide degradation</keyword>
<dbReference type="Pfam" id="PF00331">
    <property type="entry name" value="Glyco_hydro_10"/>
    <property type="match status" value="1"/>
</dbReference>
<evidence type="ECO:0000256" key="1">
    <source>
        <dbReference type="ARBA" id="ARBA00022801"/>
    </source>
</evidence>
<dbReference type="AlphaFoldDB" id="A0A9D1JJB8"/>
<sequence length="539" mass="63515">MEYRWKKQRTTLGTYVMYDLGRNPQKNYGKHQDGVISFKATLDRAVFFSKLDVEGFGGAILFADNEGKGYEPAEEARDFWYEAAKSRKYRVKAHMQKFEKEWGFVPAQVKERLEKAETLLAQTDGGTDGPKTYGNEDCPDHGENTENALCQILWAGEELVLLEAELKIARRGPRKDFCFIGCMKGFTDGGEAFRNNFKRLFGEAVIPTHWGCVEPREGEKHYDVIFDMLDWCTENHIPVRGHALVWFSDWWEGKNWMGEYGRKDYEAFKRLVAERAEYILSNRPNAFDSVDFNEPLQSNPFNFTFEQHFEICKEVYGLIRKYSPKTKLMINFYDEWQANYGFDENSIPEVREWKQSYGLPDSVPNRYCVSVPYFLDKCREAGIKVDILGLQFHDYPYDLFNTMELINWWYDRYHLPIQLTEVSTPSQTGKTPFHMGKRPVPITKYWHRPWDERLQEQWYREFSTYFYSTDCVQGITAWSISDAPTQWADYLEGHPNEKFKLQAFDYDGLFDWKNEPKPAYYGLCELAKKWGLKTGERER</sequence>
<organism evidence="5 6">
    <name type="scientific">Candidatus Limivivens intestinipullorum</name>
    <dbReference type="NCBI Taxonomy" id="2840858"/>
    <lineage>
        <taxon>Bacteria</taxon>
        <taxon>Bacillati</taxon>
        <taxon>Bacillota</taxon>
        <taxon>Clostridia</taxon>
        <taxon>Lachnospirales</taxon>
        <taxon>Lachnospiraceae</taxon>
        <taxon>Lachnospiraceae incertae sedis</taxon>
        <taxon>Candidatus Limivivens</taxon>
    </lineage>
</organism>
<evidence type="ECO:0000313" key="6">
    <source>
        <dbReference type="Proteomes" id="UP000823935"/>
    </source>
</evidence>
<protein>
    <submittedName>
        <fullName evidence="5">Endo-1,4-beta-xylanase</fullName>
    </submittedName>
</protein>
<dbReference type="SUPFAM" id="SSF51445">
    <property type="entry name" value="(Trans)glycosidases"/>
    <property type="match status" value="1"/>
</dbReference>
<evidence type="ECO:0000256" key="2">
    <source>
        <dbReference type="ARBA" id="ARBA00023277"/>
    </source>
</evidence>